<dbReference type="Proteomes" id="UP001159405">
    <property type="component" value="Unassembled WGS sequence"/>
</dbReference>
<dbReference type="EMBL" id="CALNXK010000568">
    <property type="protein sequence ID" value="CAH3187781.1"/>
    <property type="molecule type" value="Genomic_DNA"/>
</dbReference>
<accession>A0ABN8SAN8</accession>
<protein>
    <submittedName>
        <fullName evidence="1">Uncharacterized protein</fullName>
    </submittedName>
</protein>
<sequence>MAAVQSLGNSAGAKTFCEWCDNFTKFVTSHFTERCTRVDLVFDQYTPNSIKGSTRMKRKGGKKKGIRKEVESRDQRIGNWDKFITTEENKRSLTNFVQEEADTRIVLHARDATLSGYKQVNVICRDTDVLVLLLAHKHNLCDEVWMFSGTSRKKRFIPVHRIEIPEETRNSLLAFHAITGCDTTNQFCGIGKGSAWKALDSQTSNLLTSIGETSPPTQRTIVDAEAFVCQLYHKEINRERAAAFRKVKKNIDSLPPTQDALHLHIRRANYQSMIWKRAQEACPSIPRPEDENGWYLNDEGILKPKLMTQEVVSSACIQLAFCGCSSEQSCL</sequence>
<keyword evidence="2" id="KW-1185">Reference proteome</keyword>
<gene>
    <name evidence="1" type="ORF">PLOB_00038224</name>
</gene>
<evidence type="ECO:0000313" key="1">
    <source>
        <dbReference type="EMBL" id="CAH3187781.1"/>
    </source>
</evidence>
<name>A0ABN8SAN8_9CNID</name>
<reference evidence="1 2" key="1">
    <citation type="submission" date="2022-05" db="EMBL/GenBank/DDBJ databases">
        <authorList>
            <consortium name="Genoscope - CEA"/>
            <person name="William W."/>
        </authorList>
    </citation>
    <scope>NUCLEOTIDE SEQUENCE [LARGE SCALE GENOMIC DNA]</scope>
</reference>
<feature type="non-terminal residue" evidence="1">
    <location>
        <position position="331"/>
    </location>
</feature>
<comment type="caution">
    <text evidence="1">The sequence shown here is derived from an EMBL/GenBank/DDBJ whole genome shotgun (WGS) entry which is preliminary data.</text>
</comment>
<evidence type="ECO:0000313" key="2">
    <source>
        <dbReference type="Proteomes" id="UP001159405"/>
    </source>
</evidence>
<dbReference type="PANTHER" id="PTHR46704">
    <property type="entry name" value="CXC DOMAIN-CONTAINING PROTEIN-RELATED"/>
    <property type="match status" value="1"/>
</dbReference>
<proteinExistence type="predicted"/>
<dbReference type="PANTHER" id="PTHR46704:SF9">
    <property type="entry name" value="BHLH DOMAIN-CONTAINING PROTEIN"/>
    <property type="match status" value="1"/>
</dbReference>
<organism evidence="1 2">
    <name type="scientific">Porites lobata</name>
    <dbReference type="NCBI Taxonomy" id="104759"/>
    <lineage>
        <taxon>Eukaryota</taxon>
        <taxon>Metazoa</taxon>
        <taxon>Cnidaria</taxon>
        <taxon>Anthozoa</taxon>
        <taxon>Hexacorallia</taxon>
        <taxon>Scleractinia</taxon>
        <taxon>Fungiina</taxon>
        <taxon>Poritidae</taxon>
        <taxon>Porites</taxon>
    </lineage>
</organism>